<dbReference type="Proteomes" id="UP000589036">
    <property type="component" value="Unassembled WGS sequence"/>
</dbReference>
<dbReference type="InterPro" id="IPR046532">
    <property type="entry name" value="DUF6597"/>
</dbReference>
<feature type="domain" description="HTH araC/xylS-type" evidence="4">
    <location>
        <begin position="139"/>
        <end position="228"/>
    </location>
</feature>
<dbReference type="PROSITE" id="PS01124">
    <property type="entry name" value="HTH_ARAC_FAMILY_2"/>
    <property type="match status" value="1"/>
</dbReference>
<keyword evidence="2 5" id="KW-0238">DNA-binding</keyword>
<proteinExistence type="predicted"/>
<dbReference type="PANTHER" id="PTHR46796:SF15">
    <property type="entry name" value="BLL1074 PROTEIN"/>
    <property type="match status" value="1"/>
</dbReference>
<evidence type="ECO:0000256" key="3">
    <source>
        <dbReference type="ARBA" id="ARBA00023163"/>
    </source>
</evidence>
<keyword evidence="3" id="KW-0804">Transcription</keyword>
<dbReference type="RefSeq" id="WP_179641598.1">
    <property type="nucleotide sequence ID" value="NZ_BAAAYY010000007.1"/>
</dbReference>
<name>A0A852TTU3_9ACTN</name>
<dbReference type="SMART" id="SM00342">
    <property type="entry name" value="HTH_ARAC"/>
    <property type="match status" value="1"/>
</dbReference>
<dbReference type="GO" id="GO:0043565">
    <property type="term" value="F:sequence-specific DNA binding"/>
    <property type="evidence" value="ECO:0007669"/>
    <property type="project" value="InterPro"/>
</dbReference>
<gene>
    <name evidence="5" type="ORF">HDA32_000480</name>
</gene>
<accession>A0A852TTU3</accession>
<sequence>MSWYAPSTVAAGLSRDLVTGWTARIEGEHRLLPDGCVDVLWIDDGTVRVCGPETAAWSFRLPPGTEAVGVRFRPGRAGSVLGFDTADVRDRRVSLDDVLGSRAQRHLIEQIGEAADPATRIGVLQGHVRGWLAAAPPKDPVAETVSRMLAHDIGAPVTAMAEATGLGERQLHRRCTAAFGYGPATLRRILRLQRFLRLARYPGAPLDLARLAFAAGYTDQSHLSRDCRAIARATGQDEALPAHEVHRVHTEALALGDNLRMDGICGPAVGVAEDAPEQERLLAFLGRTP</sequence>
<evidence type="ECO:0000313" key="6">
    <source>
        <dbReference type="Proteomes" id="UP000589036"/>
    </source>
</evidence>
<dbReference type="PANTHER" id="PTHR46796">
    <property type="entry name" value="HTH-TYPE TRANSCRIPTIONAL ACTIVATOR RHAS-RELATED"/>
    <property type="match status" value="1"/>
</dbReference>
<dbReference type="EMBL" id="JACCCC010000001">
    <property type="protein sequence ID" value="NYE45360.1"/>
    <property type="molecule type" value="Genomic_DNA"/>
</dbReference>
<comment type="caution">
    <text evidence="5">The sequence shown here is derived from an EMBL/GenBank/DDBJ whole genome shotgun (WGS) entry which is preliminary data.</text>
</comment>
<evidence type="ECO:0000256" key="1">
    <source>
        <dbReference type="ARBA" id="ARBA00023015"/>
    </source>
</evidence>
<protein>
    <submittedName>
        <fullName evidence="5">AraC-like DNA-binding protein</fullName>
    </submittedName>
</protein>
<dbReference type="GO" id="GO:0003700">
    <property type="term" value="F:DNA-binding transcription factor activity"/>
    <property type="evidence" value="ECO:0007669"/>
    <property type="project" value="InterPro"/>
</dbReference>
<evidence type="ECO:0000256" key="2">
    <source>
        <dbReference type="ARBA" id="ARBA00023125"/>
    </source>
</evidence>
<dbReference type="Gene3D" id="1.10.10.60">
    <property type="entry name" value="Homeodomain-like"/>
    <property type="match status" value="1"/>
</dbReference>
<evidence type="ECO:0000313" key="5">
    <source>
        <dbReference type="EMBL" id="NYE45360.1"/>
    </source>
</evidence>
<evidence type="ECO:0000259" key="4">
    <source>
        <dbReference type="PROSITE" id="PS01124"/>
    </source>
</evidence>
<dbReference type="InterPro" id="IPR018060">
    <property type="entry name" value="HTH_AraC"/>
</dbReference>
<dbReference type="AlphaFoldDB" id="A0A852TTU3"/>
<dbReference type="InterPro" id="IPR050204">
    <property type="entry name" value="AraC_XylS_family_regulators"/>
</dbReference>
<organism evidence="5 6">
    <name type="scientific">Spinactinospora alkalitolerans</name>
    <dbReference type="NCBI Taxonomy" id="687207"/>
    <lineage>
        <taxon>Bacteria</taxon>
        <taxon>Bacillati</taxon>
        <taxon>Actinomycetota</taxon>
        <taxon>Actinomycetes</taxon>
        <taxon>Streptosporangiales</taxon>
        <taxon>Nocardiopsidaceae</taxon>
        <taxon>Spinactinospora</taxon>
    </lineage>
</organism>
<keyword evidence="6" id="KW-1185">Reference proteome</keyword>
<keyword evidence="1" id="KW-0805">Transcription regulation</keyword>
<dbReference type="Pfam" id="PF20240">
    <property type="entry name" value="DUF6597"/>
    <property type="match status" value="1"/>
</dbReference>
<reference evidence="5 6" key="1">
    <citation type="submission" date="2020-07" db="EMBL/GenBank/DDBJ databases">
        <title>Sequencing the genomes of 1000 actinobacteria strains.</title>
        <authorList>
            <person name="Klenk H.-P."/>
        </authorList>
    </citation>
    <scope>NUCLEOTIDE SEQUENCE [LARGE SCALE GENOMIC DNA]</scope>
    <source>
        <strain evidence="5 6">CXB654</strain>
    </source>
</reference>
<dbReference type="Pfam" id="PF12833">
    <property type="entry name" value="HTH_18"/>
    <property type="match status" value="1"/>
</dbReference>